<name>A0A6F9XPR6_9LACO</name>
<organism evidence="1">
    <name type="scientific">Ligilactobacillus agilis</name>
    <dbReference type="NCBI Taxonomy" id="1601"/>
    <lineage>
        <taxon>Bacteria</taxon>
        <taxon>Bacillati</taxon>
        <taxon>Bacillota</taxon>
        <taxon>Bacilli</taxon>
        <taxon>Lactobacillales</taxon>
        <taxon>Lactobacillaceae</taxon>
        <taxon>Ligilactobacillus</taxon>
    </lineage>
</organism>
<gene>
    <name evidence="1" type="ORF">SY212_22050</name>
</gene>
<proteinExistence type="predicted"/>
<sequence length="81" mass="9352">MIKPGTIFNMQMHGYFPMCAIIPYTEQSYYILNLETGDIDFKGSLDEINTYWNNSNITDAQYIKLVKVCINGWCSVIKTTK</sequence>
<dbReference type="EMBL" id="BLAM01000210">
    <property type="protein sequence ID" value="GET07175.1"/>
    <property type="molecule type" value="Genomic_DNA"/>
</dbReference>
<evidence type="ECO:0000313" key="1">
    <source>
        <dbReference type="EMBL" id="GET07175.1"/>
    </source>
</evidence>
<protein>
    <submittedName>
        <fullName evidence="1">Uncharacterized protein</fullName>
    </submittedName>
</protein>
<comment type="caution">
    <text evidence="1">The sequence shown here is derived from an EMBL/GenBank/DDBJ whole genome shotgun (WGS) entry which is preliminary data.</text>
</comment>
<dbReference type="RefSeq" id="WP_172585292.1">
    <property type="nucleotide sequence ID" value="NZ_BLAM01000210.1"/>
</dbReference>
<accession>A0A6F9XPR6</accession>
<reference evidence="1" key="1">
    <citation type="submission" date="2019-10" db="EMBL/GenBank/DDBJ databases">
        <title>Lactobacillus agilis SY212 Whole Genome Sequencing Project.</title>
        <authorList>
            <person name="Suzuki S."/>
            <person name="Endo A."/>
            <person name="Maeno S."/>
            <person name="Shiwa Y."/>
            <person name="Matsutani M."/>
            <person name="Kajikawa A."/>
        </authorList>
    </citation>
    <scope>NUCLEOTIDE SEQUENCE</scope>
    <source>
        <strain evidence="1">SY212</strain>
    </source>
</reference>
<dbReference type="Proteomes" id="UP000494265">
    <property type="component" value="Unassembled WGS sequence"/>
</dbReference>
<dbReference type="AlphaFoldDB" id="A0A6F9XPR6"/>